<accession>A0A699V3Q7</accession>
<dbReference type="AlphaFoldDB" id="A0A699V3Q7"/>
<name>A0A699V3Q7_TANCI</name>
<reference evidence="2" key="1">
    <citation type="journal article" date="2019" name="Sci. Rep.">
        <title>Draft genome of Tanacetum cinerariifolium, the natural source of mosquito coil.</title>
        <authorList>
            <person name="Yamashiro T."/>
            <person name="Shiraishi A."/>
            <person name="Satake H."/>
            <person name="Nakayama K."/>
        </authorList>
    </citation>
    <scope>NUCLEOTIDE SEQUENCE</scope>
</reference>
<comment type="caution">
    <text evidence="2">The sequence shown here is derived from an EMBL/GenBank/DDBJ whole genome shotgun (WGS) entry which is preliminary data.</text>
</comment>
<organism evidence="2">
    <name type="scientific">Tanacetum cinerariifolium</name>
    <name type="common">Dalmatian daisy</name>
    <name type="synonym">Chrysanthemum cinerariifolium</name>
    <dbReference type="NCBI Taxonomy" id="118510"/>
    <lineage>
        <taxon>Eukaryota</taxon>
        <taxon>Viridiplantae</taxon>
        <taxon>Streptophyta</taxon>
        <taxon>Embryophyta</taxon>
        <taxon>Tracheophyta</taxon>
        <taxon>Spermatophyta</taxon>
        <taxon>Magnoliopsida</taxon>
        <taxon>eudicotyledons</taxon>
        <taxon>Gunneridae</taxon>
        <taxon>Pentapetalae</taxon>
        <taxon>asterids</taxon>
        <taxon>campanulids</taxon>
        <taxon>Asterales</taxon>
        <taxon>Asteraceae</taxon>
        <taxon>Asteroideae</taxon>
        <taxon>Anthemideae</taxon>
        <taxon>Anthemidinae</taxon>
        <taxon>Tanacetum</taxon>
    </lineage>
</organism>
<protein>
    <submittedName>
        <fullName evidence="2">Uncharacterized protein</fullName>
    </submittedName>
</protein>
<feature type="non-terminal residue" evidence="2">
    <location>
        <position position="1"/>
    </location>
</feature>
<proteinExistence type="predicted"/>
<sequence>DGEEDQGLNIGEEERHDEEEEEDEFYRDVNINLGWGLQASLEIEDSHVTLTLIKPD</sequence>
<dbReference type="EMBL" id="BKCJ011397170">
    <property type="protein sequence ID" value="GFD29697.1"/>
    <property type="molecule type" value="Genomic_DNA"/>
</dbReference>
<feature type="non-terminal residue" evidence="2">
    <location>
        <position position="56"/>
    </location>
</feature>
<feature type="region of interest" description="Disordered" evidence="1">
    <location>
        <begin position="1"/>
        <end position="23"/>
    </location>
</feature>
<evidence type="ECO:0000313" key="2">
    <source>
        <dbReference type="EMBL" id="GFD29697.1"/>
    </source>
</evidence>
<gene>
    <name evidence="2" type="ORF">Tci_901666</name>
</gene>
<evidence type="ECO:0000256" key="1">
    <source>
        <dbReference type="SAM" id="MobiDB-lite"/>
    </source>
</evidence>